<gene>
    <name evidence="2" type="ORF">F5891DRAFT_1193360</name>
</gene>
<sequence>MSTRCPACFHDNLTVTGFSQHLAKSRNPHCQALYCQSHSQIHANDPYYEPDTDGVYGQDDLEFAQADDLEFVWEQISGHDDADDDASDDGLNAEPEWEPPVEAVEEDNGSSMDDPKIQARAQGLRGCVVMPYPDPRAGEQIANQANHHAANVEYGAHFANTEQENLYHPFTCKMDWEVARWAKLHGVSSTAFSDLLAIEGVSECLSLSFKNAKELNALVDHELLSSHPKFKREQIVVAGEAFDVYYHDVIECVRSLYGDPDFAKYLAFAPEWHYSDKDKTVRLFHDMHTGKWWWDTQKKLDQHSPGGTIIPIIISSDKTQVTLFRNKSVYPVYLTIGNIPKEIRCKPSRGAHILLAYLPCTQLEHITNKASCR</sequence>
<dbReference type="RefSeq" id="XP_041221704.1">
    <property type="nucleotide sequence ID" value="XM_041367726.1"/>
</dbReference>
<proteinExistence type="predicted"/>
<dbReference type="Proteomes" id="UP001195769">
    <property type="component" value="Unassembled WGS sequence"/>
</dbReference>
<evidence type="ECO:0000313" key="3">
    <source>
        <dbReference type="Proteomes" id="UP001195769"/>
    </source>
</evidence>
<evidence type="ECO:0000313" key="2">
    <source>
        <dbReference type="EMBL" id="KAG1896128.1"/>
    </source>
</evidence>
<dbReference type="AlphaFoldDB" id="A0AAD4HGX1"/>
<protein>
    <recommendedName>
        <fullName evidence="4">Transposase</fullName>
    </recommendedName>
</protein>
<evidence type="ECO:0000256" key="1">
    <source>
        <dbReference type="SAM" id="MobiDB-lite"/>
    </source>
</evidence>
<accession>A0AAD4HGX1</accession>
<name>A0AAD4HGX1_9AGAM</name>
<dbReference type="GeneID" id="64662024"/>
<feature type="compositionally biased region" description="Acidic residues" evidence="1">
    <location>
        <begin position="95"/>
        <end position="108"/>
    </location>
</feature>
<comment type="caution">
    <text evidence="2">The sequence shown here is derived from an EMBL/GenBank/DDBJ whole genome shotgun (WGS) entry which is preliminary data.</text>
</comment>
<organism evidence="2 3">
    <name type="scientific">Suillus fuscotomentosus</name>
    <dbReference type="NCBI Taxonomy" id="1912939"/>
    <lineage>
        <taxon>Eukaryota</taxon>
        <taxon>Fungi</taxon>
        <taxon>Dikarya</taxon>
        <taxon>Basidiomycota</taxon>
        <taxon>Agaricomycotina</taxon>
        <taxon>Agaricomycetes</taxon>
        <taxon>Agaricomycetidae</taxon>
        <taxon>Boletales</taxon>
        <taxon>Suillineae</taxon>
        <taxon>Suillaceae</taxon>
        <taxon>Suillus</taxon>
    </lineage>
</organism>
<dbReference type="EMBL" id="JABBWK010000058">
    <property type="protein sequence ID" value="KAG1896128.1"/>
    <property type="molecule type" value="Genomic_DNA"/>
</dbReference>
<dbReference type="Pfam" id="PF18759">
    <property type="entry name" value="Plavaka"/>
    <property type="match status" value="1"/>
</dbReference>
<feature type="region of interest" description="Disordered" evidence="1">
    <location>
        <begin position="79"/>
        <end position="114"/>
    </location>
</feature>
<evidence type="ECO:0008006" key="4">
    <source>
        <dbReference type="Google" id="ProtNLM"/>
    </source>
</evidence>
<keyword evidence="3" id="KW-1185">Reference proteome</keyword>
<reference evidence="2" key="1">
    <citation type="journal article" date="2020" name="New Phytol.">
        <title>Comparative genomics reveals dynamic genome evolution in host specialist ectomycorrhizal fungi.</title>
        <authorList>
            <person name="Lofgren L.A."/>
            <person name="Nguyen N.H."/>
            <person name="Vilgalys R."/>
            <person name="Ruytinx J."/>
            <person name="Liao H.L."/>
            <person name="Branco S."/>
            <person name="Kuo A."/>
            <person name="LaButti K."/>
            <person name="Lipzen A."/>
            <person name="Andreopoulos W."/>
            <person name="Pangilinan J."/>
            <person name="Riley R."/>
            <person name="Hundley H."/>
            <person name="Na H."/>
            <person name="Barry K."/>
            <person name="Grigoriev I.V."/>
            <person name="Stajich J.E."/>
            <person name="Kennedy P.G."/>
        </authorList>
    </citation>
    <scope>NUCLEOTIDE SEQUENCE</scope>
    <source>
        <strain evidence="2">FC203</strain>
    </source>
</reference>
<dbReference type="InterPro" id="IPR041078">
    <property type="entry name" value="Plavaka"/>
</dbReference>